<evidence type="ECO:0000256" key="2">
    <source>
        <dbReference type="ARBA" id="ARBA00022723"/>
    </source>
</evidence>
<evidence type="ECO:0000256" key="9">
    <source>
        <dbReference type="SAM" id="MobiDB-lite"/>
    </source>
</evidence>
<evidence type="ECO:0000256" key="6">
    <source>
        <dbReference type="ARBA" id="ARBA00023163"/>
    </source>
</evidence>
<keyword evidence="4" id="KW-0862">Zinc</keyword>
<gene>
    <name evidence="11" type="ORF">B5V51_10062</name>
</gene>
<keyword evidence="6" id="KW-0804">Transcription</keyword>
<proteinExistence type="predicted"/>
<organism evidence="11">
    <name type="scientific">Heliothis virescens</name>
    <name type="common">Tobacco budworm moth</name>
    <dbReference type="NCBI Taxonomy" id="7102"/>
    <lineage>
        <taxon>Eukaryota</taxon>
        <taxon>Metazoa</taxon>
        <taxon>Ecdysozoa</taxon>
        <taxon>Arthropoda</taxon>
        <taxon>Hexapoda</taxon>
        <taxon>Insecta</taxon>
        <taxon>Pterygota</taxon>
        <taxon>Neoptera</taxon>
        <taxon>Endopterygota</taxon>
        <taxon>Lepidoptera</taxon>
        <taxon>Glossata</taxon>
        <taxon>Ditrysia</taxon>
        <taxon>Noctuoidea</taxon>
        <taxon>Noctuidae</taxon>
        <taxon>Heliothinae</taxon>
        <taxon>Heliothis</taxon>
    </lineage>
</organism>
<dbReference type="InterPro" id="IPR013087">
    <property type="entry name" value="Znf_C2H2_type"/>
</dbReference>
<keyword evidence="2" id="KW-0479">Metal-binding</keyword>
<dbReference type="InterPro" id="IPR051061">
    <property type="entry name" value="Zinc_finger_trans_reg"/>
</dbReference>
<keyword evidence="5" id="KW-0805">Transcription regulation</keyword>
<reference evidence="11" key="1">
    <citation type="submission" date="2017-09" db="EMBL/GenBank/DDBJ databases">
        <title>Contemporary evolution of a Lepidopteran species, Heliothis virescens, in response to modern agricultural practices.</title>
        <authorList>
            <person name="Fritz M.L."/>
            <person name="Deyonke A.M."/>
            <person name="Papanicolaou A."/>
            <person name="Micinski S."/>
            <person name="Westbrook J."/>
            <person name="Gould F."/>
        </authorList>
    </citation>
    <scope>NUCLEOTIDE SEQUENCE [LARGE SCALE GENOMIC DNA]</scope>
    <source>
        <strain evidence="11">HvINT-</strain>
        <tissue evidence="11">Whole body</tissue>
    </source>
</reference>
<dbReference type="PROSITE" id="PS00028">
    <property type="entry name" value="ZINC_FINGER_C2H2_1"/>
    <property type="match status" value="2"/>
</dbReference>
<evidence type="ECO:0000256" key="5">
    <source>
        <dbReference type="ARBA" id="ARBA00023015"/>
    </source>
</evidence>
<dbReference type="AlphaFoldDB" id="A0A2A4J088"/>
<feature type="domain" description="C2H2-type" evidence="10">
    <location>
        <begin position="181"/>
        <end position="211"/>
    </location>
</feature>
<keyword evidence="7" id="KW-0539">Nucleus</keyword>
<dbReference type="PROSITE" id="PS50157">
    <property type="entry name" value="ZINC_FINGER_C2H2_2"/>
    <property type="match status" value="2"/>
</dbReference>
<name>A0A2A4J088_HELVI</name>
<evidence type="ECO:0000256" key="3">
    <source>
        <dbReference type="ARBA" id="ARBA00022771"/>
    </source>
</evidence>
<feature type="domain" description="C2H2-type" evidence="10">
    <location>
        <begin position="225"/>
        <end position="252"/>
    </location>
</feature>
<dbReference type="GO" id="GO:0008270">
    <property type="term" value="F:zinc ion binding"/>
    <property type="evidence" value="ECO:0007669"/>
    <property type="project" value="UniProtKB-KW"/>
</dbReference>
<dbReference type="SMART" id="SM00355">
    <property type="entry name" value="ZnF_C2H2"/>
    <property type="match status" value="3"/>
</dbReference>
<dbReference type="Gene3D" id="3.30.160.60">
    <property type="entry name" value="Classic Zinc Finger"/>
    <property type="match status" value="2"/>
</dbReference>
<evidence type="ECO:0000256" key="4">
    <source>
        <dbReference type="ARBA" id="ARBA00022833"/>
    </source>
</evidence>
<accession>A0A2A4J088</accession>
<keyword evidence="3 8" id="KW-0863">Zinc-finger</keyword>
<dbReference type="STRING" id="7102.A0A2A4J088"/>
<dbReference type="GO" id="GO:0005634">
    <property type="term" value="C:nucleus"/>
    <property type="evidence" value="ECO:0007669"/>
    <property type="project" value="UniProtKB-SubCell"/>
</dbReference>
<evidence type="ECO:0000256" key="1">
    <source>
        <dbReference type="ARBA" id="ARBA00004123"/>
    </source>
</evidence>
<protein>
    <recommendedName>
        <fullName evidence="10">C2H2-type domain-containing protein</fullName>
    </recommendedName>
</protein>
<sequence>MAAEVMKVEVEMESCCVCGGGGELLSPEEHDAGAPPMQVPLRTMLVHLNSSKVVPEGRLCGSCIRRTMESYEFSTALSSRGVPPLSEKIRALRKRLHELTQKIDVFIVVGGAGAGGAYSEEDIIMVERESLAAAAAADDAELQRARNARGDHVYQCSCFRTCDTPELLSAHMLRHRQAKQFVCGYDGCILRFASRANLMAHIRKCHAGDLPAPEPQPAPAAAPPTTCDHCGRTFGSVAAMKRHARVHRTRDDQPAAQVDELDDADHKPLLMQMD</sequence>
<evidence type="ECO:0000259" key="10">
    <source>
        <dbReference type="PROSITE" id="PS50157"/>
    </source>
</evidence>
<dbReference type="EMBL" id="NWSH01004648">
    <property type="protein sequence ID" value="PCG64822.1"/>
    <property type="molecule type" value="Genomic_DNA"/>
</dbReference>
<evidence type="ECO:0000256" key="7">
    <source>
        <dbReference type="ARBA" id="ARBA00023242"/>
    </source>
</evidence>
<comment type="caution">
    <text evidence="11">The sequence shown here is derived from an EMBL/GenBank/DDBJ whole genome shotgun (WGS) entry which is preliminary data.</text>
</comment>
<dbReference type="InterPro" id="IPR036236">
    <property type="entry name" value="Znf_C2H2_sf"/>
</dbReference>
<dbReference type="SUPFAM" id="SSF57667">
    <property type="entry name" value="beta-beta-alpha zinc fingers"/>
    <property type="match status" value="1"/>
</dbReference>
<comment type="subcellular location">
    <subcellularLocation>
        <location evidence="1">Nucleus</location>
    </subcellularLocation>
</comment>
<dbReference type="PANTHER" id="PTHR46179:SF13">
    <property type="entry name" value="C2H2-TYPE DOMAIN-CONTAINING PROTEIN"/>
    <property type="match status" value="1"/>
</dbReference>
<evidence type="ECO:0000313" key="11">
    <source>
        <dbReference type="EMBL" id="PCG64822.1"/>
    </source>
</evidence>
<feature type="region of interest" description="Disordered" evidence="9">
    <location>
        <begin position="247"/>
        <end position="274"/>
    </location>
</feature>
<dbReference type="PANTHER" id="PTHR46179">
    <property type="entry name" value="ZINC FINGER PROTEIN"/>
    <property type="match status" value="1"/>
</dbReference>
<evidence type="ECO:0000256" key="8">
    <source>
        <dbReference type="PROSITE-ProRule" id="PRU00042"/>
    </source>
</evidence>
<dbReference type="GO" id="GO:0006357">
    <property type="term" value="P:regulation of transcription by RNA polymerase II"/>
    <property type="evidence" value="ECO:0007669"/>
    <property type="project" value="TreeGrafter"/>
</dbReference>